<dbReference type="CDD" id="cd04666">
    <property type="entry name" value="NUDIX_DIPP2_like_Nudt4"/>
    <property type="match status" value="1"/>
</dbReference>
<dbReference type="PANTHER" id="PTHR12629:SF0">
    <property type="entry name" value="DIPHOSPHOINOSITOL-POLYPHOSPHATE DIPHOSPHATASE"/>
    <property type="match status" value="1"/>
</dbReference>
<comment type="caution">
    <text evidence="6">The sequence shown here is derived from an EMBL/GenBank/DDBJ whole genome shotgun (WGS) entry which is preliminary data.</text>
</comment>
<organism evidence="6 7">
    <name type="scientific">Rhizobium giardinii</name>
    <dbReference type="NCBI Taxonomy" id="56731"/>
    <lineage>
        <taxon>Bacteria</taxon>
        <taxon>Pseudomonadati</taxon>
        <taxon>Pseudomonadota</taxon>
        <taxon>Alphaproteobacteria</taxon>
        <taxon>Hyphomicrobiales</taxon>
        <taxon>Rhizobiaceae</taxon>
        <taxon>Rhizobium/Agrobacterium group</taxon>
        <taxon>Rhizobium</taxon>
    </lineage>
</organism>
<dbReference type="InterPro" id="IPR047198">
    <property type="entry name" value="DDP-like_NUDIX"/>
</dbReference>
<sequence length="208" mass="23522">METDPESKEPSPAPLVSNTGRRAAMNKHLHRKLEAENGKVLQQVSALPYRIRKDGSVQILLITTRETRRFTLPKGWLMKGKSPHKAAAIEAKQEAGVKGKVKPGPVGNYFYWKRDLSCFLPVRVTVYPLKAQTILSRWKERGQRLRKWLHPSEAALLVDEPQLVSLIRSFDGAHSKRRTKHSSRDRLEGLPSEFSDKQGIVGVRAENA</sequence>
<dbReference type="GO" id="GO:0005737">
    <property type="term" value="C:cytoplasm"/>
    <property type="evidence" value="ECO:0007669"/>
    <property type="project" value="TreeGrafter"/>
</dbReference>
<dbReference type="Proteomes" id="UP000585507">
    <property type="component" value="Unassembled WGS sequence"/>
</dbReference>
<evidence type="ECO:0000256" key="3">
    <source>
        <dbReference type="ARBA" id="ARBA00022801"/>
    </source>
</evidence>
<dbReference type="GO" id="GO:0046872">
    <property type="term" value="F:metal ion binding"/>
    <property type="evidence" value="ECO:0007669"/>
    <property type="project" value="UniProtKB-KW"/>
</dbReference>
<evidence type="ECO:0000313" key="7">
    <source>
        <dbReference type="Proteomes" id="UP000585507"/>
    </source>
</evidence>
<dbReference type="AlphaFoldDB" id="A0A7W8XA33"/>
<evidence type="ECO:0000256" key="5">
    <source>
        <dbReference type="SAM" id="MobiDB-lite"/>
    </source>
</evidence>
<name>A0A7W8XA33_9HYPH</name>
<dbReference type="InterPro" id="IPR015797">
    <property type="entry name" value="NUDIX_hydrolase-like_dom_sf"/>
</dbReference>
<dbReference type="Gene3D" id="3.90.79.10">
    <property type="entry name" value="Nucleoside Triphosphate Pyrophosphohydrolase"/>
    <property type="match status" value="1"/>
</dbReference>
<protein>
    <submittedName>
        <fullName evidence="6">8-oxo-dGTP pyrophosphatase MutT (NUDIX family)</fullName>
    </submittedName>
</protein>
<dbReference type="SUPFAM" id="SSF55811">
    <property type="entry name" value="Nudix"/>
    <property type="match status" value="1"/>
</dbReference>
<keyword evidence="7" id="KW-1185">Reference proteome</keyword>
<comment type="cofactor">
    <cofactor evidence="1">
        <name>Mg(2+)</name>
        <dbReference type="ChEBI" id="CHEBI:18420"/>
    </cofactor>
</comment>
<dbReference type="EMBL" id="JACHBK010000011">
    <property type="protein sequence ID" value="MBB5537814.1"/>
    <property type="molecule type" value="Genomic_DNA"/>
</dbReference>
<evidence type="ECO:0000256" key="2">
    <source>
        <dbReference type="ARBA" id="ARBA00022723"/>
    </source>
</evidence>
<evidence type="ECO:0000313" key="6">
    <source>
        <dbReference type="EMBL" id="MBB5537814.1"/>
    </source>
</evidence>
<dbReference type="GO" id="GO:0016462">
    <property type="term" value="F:pyrophosphatase activity"/>
    <property type="evidence" value="ECO:0007669"/>
    <property type="project" value="InterPro"/>
</dbReference>
<dbReference type="PANTHER" id="PTHR12629">
    <property type="entry name" value="DIPHOSPHOINOSITOL POLYPHOSPHATE PHOSPHOHYDROLASE"/>
    <property type="match status" value="1"/>
</dbReference>
<proteinExistence type="predicted"/>
<keyword evidence="2" id="KW-0479">Metal-binding</keyword>
<feature type="region of interest" description="Disordered" evidence="5">
    <location>
        <begin position="1"/>
        <end position="21"/>
    </location>
</feature>
<keyword evidence="4" id="KW-0460">Magnesium</keyword>
<gene>
    <name evidence="6" type="ORF">GGD55_004535</name>
</gene>
<dbReference type="RefSeq" id="WP_234913157.1">
    <property type="nucleotide sequence ID" value="NZ_JACHBK010000011.1"/>
</dbReference>
<reference evidence="6 7" key="1">
    <citation type="submission" date="2020-08" db="EMBL/GenBank/DDBJ databases">
        <title>Genomic Encyclopedia of Type Strains, Phase IV (KMG-V): Genome sequencing to study the core and pangenomes of soil and plant-associated prokaryotes.</title>
        <authorList>
            <person name="Whitman W."/>
        </authorList>
    </citation>
    <scope>NUCLEOTIDE SEQUENCE [LARGE SCALE GENOMIC DNA]</scope>
    <source>
        <strain evidence="6 7">SEMIA 4084</strain>
    </source>
</reference>
<evidence type="ECO:0000256" key="1">
    <source>
        <dbReference type="ARBA" id="ARBA00001946"/>
    </source>
</evidence>
<keyword evidence="3" id="KW-0378">Hydrolase</keyword>
<accession>A0A7W8XA33</accession>
<evidence type="ECO:0000256" key="4">
    <source>
        <dbReference type="ARBA" id="ARBA00022842"/>
    </source>
</evidence>